<reference evidence="1 2" key="1">
    <citation type="submission" date="2020-08" db="EMBL/GenBank/DDBJ databases">
        <title>Genomic Encyclopedia of Type Strains, Phase IV (KMG-V): Genome sequencing to study the core and pangenomes of soil and plant-associated prokaryotes.</title>
        <authorList>
            <person name="Whitman W."/>
        </authorList>
    </citation>
    <scope>NUCLEOTIDE SEQUENCE [LARGE SCALE GENOMIC DNA]</scope>
    <source>
        <strain evidence="1 2">SEMIA 402</strain>
    </source>
</reference>
<dbReference type="AlphaFoldDB" id="A0A7W6RVA4"/>
<dbReference type="EMBL" id="JACIGM010000026">
    <property type="protein sequence ID" value="MBB4279299.1"/>
    <property type="molecule type" value="Genomic_DNA"/>
</dbReference>
<evidence type="ECO:0000313" key="2">
    <source>
        <dbReference type="Proteomes" id="UP000533641"/>
    </source>
</evidence>
<dbReference type="InterPro" id="IPR011010">
    <property type="entry name" value="DNA_brk_join_enz"/>
</dbReference>
<accession>A0A7W6RVA4</accession>
<evidence type="ECO:0000313" key="1">
    <source>
        <dbReference type="EMBL" id="MBB4279299.1"/>
    </source>
</evidence>
<organism evidence="1 2">
    <name type="scientific">Rhizobium mongolense</name>
    <dbReference type="NCBI Taxonomy" id="57676"/>
    <lineage>
        <taxon>Bacteria</taxon>
        <taxon>Pseudomonadati</taxon>
        <taxon>Pseudomonadota</taxon>
        <taxon>Alphaproteobacteria</taxon>
        <taxon>Hyphomicrobiales</taxon>
        <taxon>Rhizobiaceae</taxon>
        <taxon>Rhizobium/Agrobacterium group</taxon>
        <taxon>Rhizobium</taxon>
    </lineage>
</organism>
<sequence>MIAERRRIMFTVHGSGNKMRDWCDQAELFHCAAPGLRKAAATIAAETSATDEELMAIFGWTTKNQTTTYYDLSDRFSSVVPMPNSNIDNNILISLRNIFLSFTQCPR</sequence>
<proteinExistence type="predicted"/>
<name>A0A7W6RVA4_9HYPH</name>
<gene>
    <name evidence="1" type="ORF">GGE12_007112</name>
</gene>
<dbReference type="RefSeq" id="WP_183930804.1">
    <property type="nucleotide sequence ID" value="NZ_JACIGM010000026.1"/>
</dbReference>
<comment type="caution">
    <text evidence="1">The sequence shown here is derived from an EMBL/GenBank/DDBJ whole genome shotgun (WGS) entry which is preliminary data.</text>
</comment>
<dbReference type="Proteomes" id="UP000533641">
    <property type="component" value="Unassembled WGS sequence"/>
</dbReference>
<protein>
    <submittedName>
        <fullName evidence="1">Uncharacterized protein</fullName>
    </submittedName>
</protein>
<dbReference type="GO" id="GO:0003677">
    <property type="term" value="F:DNA binding"/>
    <property type="evidence" value="ECO:0007669"/>
    <property type="project" value="InterPro"/>
</dbReference>
<dbReference type="SUPFAM" id="SSF56349">
    <property type="entry name" value="DNA breaking-rejoining enzymes"/>
    <property type="match status" value="1"/>
</dbReference>